<feature type="region of interest" description="Disordered" evidence="1">
    <location>
        <begin position="71"/>
        <end position="108"/>
    </location>
</feature>
<proteinExistence type="predicted"/>
<sequence>MLKHMENWSPVQSNSQTPSSKREERERASTCKNRSRLGKEPMGAEEAPESWYEPIRRPNFEEEVPWLRQSNVPKTQGTFRNEPHNDPLFEPTFGGQEREPKSKNGFYMHDEYNSAHNYRYPEEGIGVKSFKQAPEVPRQTDIPRAKRSYFNPLFEPSNGWEEEPQRTQYRNEERYAPHQKPDRYFQPQRGPGDGSYTGYPKEQNLREPYWDQPHNPEEPLRRDPLLRDQVIGLIQKVCGPLSQGVQTLVYKKPYPEWIDRQFEVPRGFKIPDFTLFYGDGIPSTLEHIARFIAQCKELANNDFQKLKLFPNSLT</sequence>
<evidence type="ECO:0000313" key="2">
    <source>
        <dbReference type="EMBL" id="KAG5549920.1"/>
    </source>
</evidence>
<dbReference type="AlphaFoldDB" id="A0AAV6KC39"/>
<feature type="region of interest" description="Disordered" evidence="1">
    <location>
        <begin position="1"/>
        <end position="54"/>
    </location>
</feature>
<comment type="caution">
    <text evidence="2">The sequence shown here is derived from an EMBL/GenBank/DDBJ whole genome shotgun (WGS) entry which is preliminary data.</text>
</comment>
<evidence type="ECO:0000256" key="1">
    <source>
        <dbReference type="SAM" id="MobiDB-lite"/>
    </source>
</evidence>
<protein>
    <submittedName>
        <fullName evidence="2">Uncharacterized protein</fullName>
    </submittedName>
</protein>
<feature type="compositionally biased region" description="Basic and acidic residues" evidence="1">
    <location>
        <begin position="96"/>
        <end position="108"/>
    </location>
</feature>
<feature type="compositionally biased region" description="Basic and acidic residues" evidence="1">
    <location>
        <begin position="163"/>
        <end position="183"/>
    </location>
</feature>
<feature type="compositionally biased region" description="Basic and acidic residues" evidence="1">
    <location>
        <begin position="20"/>
        <end position="29"/>
    </location>
</feature>
<feature type="compositionally biased region" description="Basic and acidic residues" evidence="1">
    <location>
        <begin position="203"/>
        <end position="221"/>
    </location>
</feature>
<dbReference type="Proteomes" id="UP000823749">
    <property type="component" value="Chromosome 5"/>
</dbReference>
<keyword evidence="3" id="KW-1185">Reference proteome</keyword>
<evidence type="ECO:0000313" key="3">
    <source>
        <dbReference type="Proteomes" id="UP000823749"/>
    </source>
</evidence>
<gene>
    <name evidence="2" type="ORF">RHGRI_015030</name>
</gene>
<dbReference type="EMBL" id="JACTNZ010000005">
    <property type="protein sequence ID" value="KAG5549920.1"/>
    <property type="molecule type" value="Genomic_DNA"/>
</dbReference>
<name>A0AAV6KC39_9ERIC</name>
<feature type="compositionally biased region" description="Polar residues" evidence="1">
    <location>
        <begin position="9"/>
        <end position="19"/>
    </location>
</feature>
<organism evidence="2 3">
    <name type="scientific">Rhododendron griersonianum</name>
    <dbReference type="NCBI Taxonomy" id="479676"/>
    <lineage>
        <taxon>Eukaryota</taxon>
        <taxon>Viridiplantae</taxon>
        <taxon>Streptophyta</taxon>
        <taxon>Embryophyta</taxon>
        <taxon>Tracheophyta</taxon>
        <taxon>Spermatophyta</taxon>
        <taxon>Magnoliopsida</taxon>
        <taxon>eudicotyledons</taxon>
        <taxon>Gunneridae</taxon>
        <taxon>Pentapetalae</taxon>
        <taxon>asterids</taxon>
        <taxon>Ericales</taxon>
        <taxon>Ericaceae</taxon>
        <taxon>Ericoideae</taxon>
        <taxon>Rhodoreae</taxon>
        <taxon>Rhododendron</taxon>
    </lineage>
</organism>
<reference evidence="2" key="1">
    <citation type="submission" date="2020-08" db="EMBL/GenBank/DDBJ databases">
        <title>Plant Genome Project.</title>
        <authorList>
            <person name="Zhang R.-G."/>
        </authorList>
    </citation>
    <scope>NUCLEOTIDE SEQUENCE</scope>
    <source>
        <strain evidence="2">WSP0</strain>
        <tissue evidence="2">Leaf</tissue>
    </source>
</reference>
<feature type="region of interest" description="Disordered" evidence="1">
    <location>
        <begin position="130"/>
        <end position="221"/>
    </location>
</feature>
<accession>A0AAV6KC39</accession>